<sequence length="161" mass="18051">MPSLKSLFEPECGAPSALVTLSNNYGRANAAGNEIQRSIPGVSGMDLMANDYLSKLCAQVEMPSTFNMNELLRSLADGMERGQLEQIWRQVQNGSNSRQLSHTWTEEFSQQQRPAQFSDQNGNSWANQYLAPTPNIELESAWSALNRCLLQNIWNDLILDK</sequence>
<dbReference type="EMBL" id="JAKKPZ010000347">
    <property type="protein sequence ID" value="KAI1696141.1"/>
    <property type="molecule type" value="Genomic_DNA"/>
</dbReference>
<proteinExistence type="predicted"/>
<comment type="caution">
    <text evidence="1">The sequence shown here is derived from an EMBL/GenBank/DDBJ whole genome shotgun (WGS) entry which is preliminary data.</text>
</comment>
<accession>A0AAD4MJL9</accession>
<dbReference type="Proteomes" id="UP001201812">
    <property type="component" value="Unassembled WGS sequence"/>
</dbReference>
<reference evidence="1" key="1">
    <citation type="submission" date="2022-01" db="EMBL/GenBank/DDBJ databases">
        <title>Genome Sequence Resource for Two Populations of Ditylenchus destructor, the Migratory Endoparasitic Phytonematode.</title>
        <authorList>
            <person name="Zhang H."/>
            <person name="Lin R."/>
            <person name="Xie B."/>
        </authorList>
    </citation>
    <scope>NUCLEOTIDE SEQUENCE</scope>
    <source>
        <strain evidence="1">BazhouSP</strain>
    </source>
</reference>
<dbReference type="AlphaFoldDB" id="A0AAD4MJL9"/>
<evidence type="ECO:0000313" key="2">
    <source>
        <dbReference type="Proteomes" id="UP001201812"/>
    </source>
</evidence>
<evidence type="ECO:0000313" key="1">
    <source>
        <dbReference type="EMBL" id="KAI1696141.1"/>
    </source>
</evidence>
<protein>
    <submittedName>
        <fullName evidence="1">Uncharacterized protein</fullName>
    </submittedName>
</protein>
<organism evidence="1 2">
    <name type="scientific">Ditylenchus destructor</name>
    <dbReference type="NCBI Taxonomy" id="166010"/>
    <lineage>
        <taxon>Eukaryota</taxon>
        <taxon>Metazoa</taxon>
        <taxon>Ecdysozoa</taxon>
        <taxon>Nematoda</taxon>
        <taxon>Chromadorea</taxon>
        <taxon>Rhabditida</taxon>
        <taxon>Tylenchina</taxon>
        <taxon>Tylenchomorpha</taxon>
        <taxon>Sphaerularioidea</taxon>
        <taxon>Anguinidae</taxon>
        <taxon>Anguininae</taxon>
        <taxon>Ditylenchus</taxon>
    </lineage>
</organism>
<gene>
    <name evidence="1" type="ORF">DdX_19207</name>
</gene>
<keyword evidence="2" id="KW-1185">Reference proteome</keyword>
<name>A0AAD4MJL9_9BILA</name>